<dbReference type="Gramene" id="TraesCS7A02G414400.1">
    <property type="protein sequence ID" value="TraesCS7A02G414400.1"/>
    <property type="gene ID" value="TraesCS7A02G414400"/>
</dbReference>
<dbReference type="InterPro" id="IPR036047">
    <property type="entry name" value="F-box-like_dom_sf"/>
</dbReference>
<evidence type="ECO:0000313" key="2">
    <source>
        <dbReference type="EnsemblPlants" id="TraesCS7A02G414400.1"/>
    </source>
</evidence>
<dbReference type="Pfam" id="PF08387">
    <property type="entry name" value="FBD"/>
    <property type="match status" value="1"/>
</dbReference>
<dbReference type="InterPro" id="IPR055302">
    <property type="entry name" value="F-box_dom-containing"/>
</dbReference>
<dbReference type="AlphaFoldDB" id="A0A3B6RNU4"/>
<protein>
    <recommendedName>
        <fullName evidence="1">FBD domain-containing protein</fullName>
    </recommendedName>
</protein>
<dbReference type="Gramene" id="TraesRN7A0100990100.1">
    <property type="protein sequence ID" value="TraesRN7A0100990100.1"/>
    <property type="gene ID" value="TraesRN7A0100990100"/>
</dbReference>
<dbReference type="Pfam" id="PF24758">
    <property type="entry name" value="LRR_At5g56370"/>
    <property type="match status" value="1"/>
</dbReference>
<dbReference type="Gramene" id="TraesARI7A03G03953000.1">
    <property type="protein sequence ID" value="TraesARI7A03G03953000.1"/>
    <property type="gene ID" value="TraesARI7A03G03953000"/>
</dbReference>
<dbReference type="STRING" id="4565.A0A3B6RNU4"/>
<organism evidence="2">
    <name type="scientific">Triticum aestivum</name>
    <name type="common">Wheat</name>
    <dbReference type="NCBI Taxonomy" id="4565"/>
    <lineage>
        <taxon>Eukaryota</taxon>
        <taxon>Viridiplantae</taxon>
        <taxon>Streptophyta</taxon>
        <taxon>Embryophyta</taxon>
        <taxon>Tracheophyta</taxon>
        <taxon>Spermatophyta</taxon>
        <taxon>Magnoliopsida</taxon>
        <taxon>Liliopsida</taxon>
        <taxon>Poales</taxon>
        <taxon>Poaceae</taxon>
        <taxon>BOP clade</taxon>
        <taxon>Pooideae</taxon>
        <taxon>Triticodae</taxon>
        <taxon>Triticeae</taxon>
        <taxon>Triticinae</taxon>
        <taxon>Triticum</taxon>
    </lineage>
</organism>
<reference evidence="2" key="2">
    <citation type="submission" date="2018-10" db="UniProtKB">
        <authorList>
            <consortium name="EnsemblPlants"/>
        </authorList>
    </citation>
    <scope>IDENTIFICATION</scope>
</reference>
<dbReference type="EnsemblPlants" id="TraesCS7A02G414400.1">
    <property type="protein sequence ID" value="TraesCS7A02G414400.1"/>
    <property type="gene ID" value="TraesCS7A02G414400"/>
</dbReference>
<proteinExistence type="predicted"/>
<dbReference type="Proteomes" id="UP000019116">
    <property type="component" value="Chromosome 7A"/>
</dbReference>
<dbReference type="OMA" id="KCVIIAE"/>
<evidence type="ECO:0000259" key="1">
    <source>
        <dbReference type="SMART" id="SM00579"/>
    </source>
</evidence>
<sequence>MTGMKAPDVLELTEAGHARCPAHVVGHCSELPGQKNAALRHNATQLPRPGQDDGHGEPLVPGGVGADVVVRSVISNPRKSLLSPTYCCNGAQGPPVPITIPPNRWCACISDLHVDVLRRIISLLPTKDGARTQILSTRWRPLFRSAPLNLGVVLRREDEPVPSSLVSRILADHQAPCRRLSLTWYGYKSDYVSPLLNGWLQSPAFKGLSEFDLWQNRKEIGKELWLVPREEVPYALPPSVLQFLPALHILSIKCTGYMIHFPSAATLAGDLHFPKLKQLTLKGVVVSEVVLHRVLAGCTALESLVLSELDGVRGVRVNSSTLRRLGVWSGWPNEPDELLQEVIVEDAPLLEKLFLSGLDCDLSVRVLCAPKLDFLGSLPEGFTKGKLETNVLQGFLAVNLMNVVRAVKVLVLRISPPSVDDAIDFVTFFPCLEKLYVLLYRTGASKRARHSFPLGYIECLELHLKKVVLINYQGTPRDVDFARYFLLNAKVLEHMEFASRTAINRKKYISEWRAGQHRKLQLDNRVSQGAQFNFSCDSYYGDEIHIGHIHDLTISDPFDRSSCRCHDVDFL</sequence>
<dbReference type="Gramene" id="TraesROB_scaffold_025699_01G000200.1">
    <property type="protein sequence ID" value="TraesROB_scaffold_025699_01G000200.1"/>
    <property type="gene ID" value="TraesROB_scaffold_025699_01G000200"/>
</dbReference>
<dbReference type="Gramene" id="TraesCAD_scaffold_044373_01G000100.1">
    <property type="protein sequence ID" value="TraesCAD_scaffold_044373_01G000100.1"/>
    <property type="gene ID" value="TraesCAD_scaffold_044373_01G000100"/>
</dbReference>
<name>A0A3B6RNU4_WHEAT</name>
<feature type="domain" description="FBD" evidence="1">
    <location>
        <begin position="458"/>
        <end position="535"/>
    </location>
</feature>
<dbReference type="Gramene" id="TraesCLE_scaffold_018332_01G000200.1">
    <property type="protein sequence ID" value="TraesCLE_scaffold_018332_01G000200.1"/>
    <property type="gene ID" value="TraesCLE_scaffold_018332_01G000200"/>
</dbReference>
<accession>A0A3B6RNU4</accession>
<dbReference type="SUPFAM" id="SSF81383">
    <property type="entry name" value="F-box domain"/>
    <property type="match status" value="1"/>
</dbReference>
<dbReference type="InterPro" id="IPR032675">
    <property type="entry name" value="LRR_dom_sf"/>
</dbReference>
<reference evidence="2" key="1">
    <citation type="submission" date="2018-08" db="EMBL/GenBank/DDBJ databases">
        <authorList>
            <person name="Rossello M."/>
        </authorList>
    </citation>
    <scope>NUCLEOTIDE SEQUENCE [LARGE SCALE GENOMIC DNA]</scope>
    <source>
        <strain evidence="2">cv. Chinese Spring</strain>
    </source>
</reference>
<keyword evidence="3" id="KW-1185">Reference proteome</keyword>
<dbReference type="OrthoDB" id="584579at2759"/>
<dbReference type="PANTHER" id="PTHR32141">
    <property type="match status" value="1"/>
</dbReference>
<dbReference type="SMART" id="SM00579">
    <property type="entry name" value="FBD"/>
    <property type="match status" value="1"/>
</dbReference>
<dbReference type="InterPro" id="IPR053781">
    <property type="entry name" value="F-box_AtFBL13-like"/>
</dbReference>
<evidence type="ECO:0000313" key="3">
    <source>
        <dbReference type="Proteomes" id="UP000019116"/>
    </source>
</evidence>
<dbReference type="Gramene" id="TraesWEE_scaffold_059402_01G000100.1">
    <property type="protein sequence ID" value="TraesWEE_scaffold_059402_01G000100.1"/>
    <property type="gene ID" value="TraesWEE_scaffold_059402_01G000100"/>
</dbReference>
<dbReference type="Gramene" id="TraesNOR7A03G04022790.1">
    <property type="protein sequence ID" value="TraesNOR7A03G04022790.1"/>
    <property type="gene ID" value="TraesNOR7A03G04022790"/>
</dbReference>
<dbReference type="Gene3D" id="3.80.10.10">
    <property type="entry name" value="Ribonuclease Inhibitor"/>
    <property type="match status" value="1"/>
</dbReference>
<dbReference type="PANTHER" id="PTHR32141:SF158">
    <property type="entry name" value="EXPRESSED PROTEIN"/>
    <property type="match status" value="1"/>
</dbReference>
<dbReference type="CDD" id="cd22160">
    <property type="entry name" value="F-box_AtFBL13-like"/>
    <property type="match status" value="1"/>
</dbReference>
<dbReference type="InterPro" id="IPR055411">
    <property type="entry name" value="LRR_FXL15/At3g58940/PEG3-like"/>
</dbReference>
<dbReference type="InterPro" id="IPR006566">
    <property type="entry name" value="FBD"/>
</dbReference>
<dbReference type="SUPFAM" id="SSF52047">
    <property type="entry name" value="RNI-like"/>
    <property type="match status" value="1"/>
</dbReference>
<dbReference type="Gramene" id="TraesCS7A03G1003100.1">
    <property type="protein sequence ID" value="TraesCS7A03G1003100.1.CDS"/>
    <property type="gene ID" value="TraesCS7A03G1003100"/>
</dbReference>